<comment type="catalytic activity">
    <reaction evidence="10">
        <text>D-glycero-beta-D-manno-heptose 7-phosphate + ATP = D-glycero-beta-D-manno-heptose 1,7-bisphosphate + ADP + H(+)</text>
        <dbReference type="Rhea" id="RHEA:27473"/>
        <dbReference type="ChEBI" id="CHEBI:15378"/>
        <dbReference type="ChEBI" id="CHEBI:30616"/>
        <dbReference type="ChEBI" id="CHEBI:60204"/>
        <dbReference type="ChEBI" id="CHEBI:60208"/>
        <dbReference type="ChEBI" id="CHEBI:456216"/>
        <dbReference type="EC" id="2.7.1.167"/>
    </reaction>
</comment>
<comment type="similarity">
    <text evidence="10">In the N-terminal section; belongs to the carbohydrate kinase PfkB family.</text>
</comment>
<dbReference type="RefSeq" id="WP_020878331.1">
    <property type="nucleotide sequence ID" value="NZ_ATHJ01000111.1"/>
</dbReference>
<evidence type="ECO:0000256" key="4">
    <source>
        <dbReference type="ARBA" id="ARBA00022695"/>
    </source>
</evidence>
<dbReference type="STRING" id="897.B2D07_19580"/>
<evidence type="ECO:0000256" key="7">
    <source>
        <dbReference type="ARBA" id="ARBA00022840"/>
    </source>
</evidence>
<evidence type="ECO:0000259" key="11">
    <source>
        <dbReference type="Pfam" id="PF00294"/>
    </source>
</evidence>
<evidence type="ECO:0000256" key="8">
    <source>
        <dbReference type="ARBA" id="ARBA00023268"/>
    </source>
</evidence>
<keyword evidence="4 10" id="KW-0548">Nucleotidyltransferase</keyword>
<dbReference type="GO" id="GO:0005829">
    <property type="term" value="C:cytosol"/>
    <property type="evidence" value="ECO:0007669"/>
    <property type="project" value="TreeGrafter"/>
</dbReference>
<feature type="domain" description="Carbohydrate kinase PfkB" evidence="11">
    <location>
        <begin position="15"/>
        <end position="313"/>
    </location>
</feature>
<keyword evidence="14" id="KW-1185">Reference proteome</keyword>
<dbReference type="SUPFAM" id="SSF53613">
    <property type="entry name" value="Ribokinase-like"/>
    <property type="match status" value="1"/>
</dbReference>
<dbReference type="HAMAP" id="MF_01603">
    <property type="entry name" value="HldE"/>
    <property type="match status" value="1"/>
</dbReference>
<dbReference type="GO" id="GO:0097171">
    <property type="term" value="P:ADP-L-glycero-beta-D-manno-heptose biosynthetic process"/>
    <property type="evidence" value="ECO:0007669"/>
    <property type="project" value="UniProtKB-UniPathway"/>
</dbReference>
<feature type="region of interest" description="Ribokinase" evidence="10">
    <location>
        <begin position="1"/>
        <end position="322"/>
    </location>
</feature>
<evidence type="ECO:0000256" key="6">
    <source>
        <dbReference type="ARBA" id="ARBA00022777"/>
    </source>
</evidence>
<dbReference type="Pfam" id="PF01467">
    <property type="entry name" value="CTP_transf_like"/>
    <property type="match status" value="1"/>
</dbReference>
<dbReference type="UniPathway" id="UPA00356">
    <property type="reaction ID" value="UER00437"/>
</dbReference>
<dbReference type="Gene3D" id="3.40.50.620">
    <property type="entry name" value="HUPs"/>
    <property type="match status" value="1"/>
</dbReference>
<dbReference type="eggNOG" id="COG0615">
    <property type="taxonomic scope" value="Bacteria"/>
</dbReference>
<dbReference type="PANTHER" id="PTHR46969:SF1">
    <property type="entry name" value="BIFUNCTIONAL PROTEIN HLDE"/>
    <property type="match status" value="1"/>
</dbReference>
<keyword evidence="5 10" id="KW-0547">Nucleotide-binding</keyword>
<dbReference type="Gene3D" id="3.40.1190.20">
    <property type="match status" value="1"/>
</dbReference>
<gene>
    <name evidence="10" type="primary">hldE</name>
    <name evidence="13" type="ORF">dsmv_3241</name>
</gene>
<dbReference type="GO" id="GO:0033786">
    <property type="term" value="F:heptose-1-phosphate adenylyltransferase activity"/>
    <property type="evidence" value="ECO:0007669"/>
    <property type="project" value="UniProtKB-UniRule"/>
</dbReference>
<dbReference type="GO" id="GO:0005524">
    <property type="term" value="F:ATP binding"/>
    <property type="evidence" value="ECO:0007669"/>
    <property type="project" value="UniProtKB-UniRule"/>
</dbReference>
<dbReference type="GO" id="GO:0033785">
    <property type="term" value="F:heptose 7-phosphate kinase activity"/>
    <property type="evidence" value="ECO:0007669"/>
    <property type="project" value="UniProtKB-UniRule"/>
</dbReference>
<dbReference type="GO" id="GO:0016773">
    <property type="term" value="F:phosphotransferase activity, alcohol group as acceptor"/>
    <property type="evidence" value="ECO:0007669"/>
    <property type="project" value="InterPro"/>
</dbReference>
<comment type="pathway">
    <text evidence="10">Nucleotide-sugar biosynthesis; ADP-L-glycero-beta-D-manno-heptose biosynthesis; ADP-L-glycero-beta-D-manno-heptose from D-glycero-beta-D-manno-heptose 7-phosphate: step 1/4.</text>
</comment>
<dbReference type="AlphaFoldDB" id="S7ULD0"/>
<comment type="function">
    <text evidence="1 10">Catalyzes the phosphorylation of D-glycero-D-manno-heptose 7-phosphate at the C-1 position to selectively form D-glycero-beta-D-manno-heptose-1,7-bisphosphate.</text>
</comment>
<dbReference type="NCBIfam" id="TIGR00125">
    <property type="entry name" value="cyt_tran_rel"/>
    <property type="match status" value="1"/>
</dbReference>
<comment type="catalytic activity">
    <reaction evidence="10">
        <text>D-glycero-beta-D-manno-heptose 1-phosphate + ATP + H(+) = ADP-D-glycero-beta-D-manno-heptose + diphosphate</text>
        <dbReference type="Rhea" id="RHEA:27465"/>
        <dbReference type="ChEBI" id="CHEBI:15378"/>
        <dbReference type="ChEBI" id="CHEBI:30616"/>
        <dbReference type="ChEBI" id="CHEBI:33019"/>
        <dbReference type="ChEBI" id="CHEBI:59967"/>
        <dbReference type="ChEBI" id="CHEBI:61593"/>
        <dbReference type="EC" id="2.7.7.70"/>
    </reaction>
</comment>
<dbReference type="EC" id="2.7.7.70" evidence="10"/>
<feature type="binding site" evidence="10">
    <location>
        <begin position="202"/>
        <end position="205"/>
    </location>
    <ligand>
        <name>ATP</name>
        <dbReference type="ChEBI" id="CHEBI:30616"/>
    </ligand>
</feature>
<dbReference type="OrthoDB" id="9802794at2"/>
<feature type="active site" evidence="10">
    <location>
        <position position="272"/>
    </location>
</feature>
<evidence type="ECO:0000256" key="2">
    <source>
        <dbReference type="ARBA" id="ARBA00003753"/>
    </source>
</evidence>
<evidence type="ECO:0000256" key="10">
    <source>
        <dbReference type="HAMAP-Rule" id="MF_01603"/>
    </source>
</evidence>
<evidence type="ECO:0000313" key="13">
    <source>
        <dbReference type="EMBL" id="EPR34669.1"/>
    </source>
</evidence>
<dbReference type="CDD" id="cd01172">
    <property type="entry name" value="RfaE_like"/>
    <property type="match status" value="1"/>
</dbReference>
<sequence length="484" mass="51685">MTSAMDISAFSNCRILVVGDLMIDEYVWGSVDRISPEAPVQVVIVDREEYTLGGAGNVVNNLAALGAQVSVAGVIGTRADGDRLMGMFTAMDVDASGVVRDPVRPTTRKTRIIAANQHVLRIDRETRSSISEDAHQALDMFIRRKLPQSDVMLISDYGKGVVTPSLIQTAVRIADACGKIVIGDPKGVDFSKYAGLTLITPNQKEAALASGVDIADDAGLSQAAHRLLDISGVRHLLVTRGKDGMVLFEEGKSPYAIPAEARQVYDVSGAGDTVIAVFGLAVAAGRSFRQAAVMANTAAGLVVGKVGTATITPAELSTALRHDAISRKHKSLAELSKIVSELRRKGNRIILTNGCFDLLHAGHIHLFSASKEMGDVLVVAIDDDTSVRRLKGNGRPVIGARERVRILSALDSIDYVVVFSSEMLPQLIETLRPDVLTKGSNYTADTVLGHEQVERMGGRVALVEVTESISSSEIIQSIRSNPAK</sequence>
<dbReference type="EC" id="2.7.1.167" evidence="10"/>
<dbReference type="EMBL" id="ATHJ01000111">
    <property type="protein sequence ID" value="EPR34669.1"/>
    <property type="molecule type" value="Genomic_DNA"/>
</dbReference>
<dbReference type="PATRIC" id="fig|1121405.3.peg.3721"/>
<comment type="function">
    <text evidence="2 10">Catalyzes the ADP transfer from ATP to D-glycero-beta-D-manno-heptose 1-phosphate, yielding ADP-D-glycero-beta-D-manno-heptose.</text>
</comment>
<reference evidence="13 14" key="1">
    <citation type="journal article" date="2013" name="Genome Announc.">
        <title>Draft genome sequences for three mercury-methylating, sulfate-reducing bacteria.</title>
        <authorList>
            <person name="Brown S.D."/>
            <person name="Hurt R.A.Jr."/>
            <person name="Gilmour C.C."/>
            <person name="Elias D.A."/>
        </authorList>
    </citation>
    <scope>NUCLEOTIDE SEQUENCE [LARGE SCALE GENOMIC DNA]</scope>
    <source>
        <strain evidence="13 14">DSM 2059</strain>
    </source>
</reference>
<dbReference type="SUPFAM" id="SSF52374">
    <property type="entry name" value="Nucleotidylyl transferase"/>
    <property type="match status" value="1"/>
</dbReference>
<comment type="caution">
    <text evidence="13">The sequence shown here is derived from an EMBL/GenBank/DDBJ whole genome shotgun (WGS) entry which is preliminary data.</text>
</comment>
<feature type="domain" description="Cytidyltransferase-like" evidence="12">
    <location>
        <begin position="351"/>
        <end position="476"/>
    </location>
</feature>
<evidence type="ECO:0000256" key="5">
    <source>
        <dbReference type="ARBA" id="ARBA00022741"/>
    </source>
</evidence>
<comment type="similarity">
    <text evidence="10">In the C-terminal section; belongs to the cytidylyltransferase family.</text>
</comment>
<evidence type="ECO:0000313" key="14">
    <source>
        <dbReference type="Proteomes" id="UP000014977"/>
    </source>
</evidence>
<dbReference type="InterPro" id="IPR014729">
    <property type="entry name" value="Rossmann-like_a/b/a_fold"/>
</dbReference>
<dbReference type="InterPro" id="IPR023030">
    <property type="entry name" value="Bifunc_HldE"/>
</dbReference>
<dbReference type="InterPro" id="IPR011611">
    <property type="entry name" value="PfkB_dom"/>
</dbReference>
<proteinExistence type="inferred from homology"/>
<keyword evidence="8 10" id="KW-0511">Multifunctional enzyme</keyword>
<dbReference type="InterPro" id="IPR011913">
    <property type="entry name" value="RfaE_dom_I"/>
</dbReference>
<keyword evidence="9 10" id="KW-0119">Carbohydrate metabolism</keyword>
<feature type="region of interest" description="Cytidylyltransferase" evidence="10">
    <location>
        <begin position="351"/>
        <end position="484"/>
    </location>
</feature>
<comment type="pathway">
    <text evidence="10">Nucleotide-sugar biosynthesis; ADP-L-glycero-beta-D-manno-heptose biosynthesis; ADP-L-glycero-beta-D-manno-heptose from D-glycero-beta-D-manno-heptose 7-phosphate: step 3/4.</text>
</comment>
<organism evidence="13 14">
    <name type="scientific">Desulfococcus multivorans DSM 2059</name>
    <dbReference type="NCBI Taxonomy" id="1121405"/>
    <lineage>
        <taxon>Bacteria</taxon>
        <taxon>Pseudomonadati</taxon>
        <taxon>Thermodesulfobacteriota</taxon>
        <taxon>Desulfobacteria</taxon>
        <taxon>Desulfobacterales</taxon>
        <taxon>Desulfococcaceae</taxon>
        <taxon>Desulfococcus</taxon>
    </lineage>
</organism>
<protein>
    <recommendedName>
        <fullName evidence="10">Bifunctional protein HldE</fullName>
    </recommendedName>
    <domain>
        <recommendedName>
            <fullName evidence="10">D-beta-D-heptose 7-phosphate kinase</fullName>
            <ecNumber evidence="10">2.7.1.167</ecNumber>
        </recommendedName>
        <alternativeName>
            <fullName evidence="10">D-beta-D-heptose 7-phosphotransferase</fullName>
        </alternativeName>
        <alternativeName>
            <fullName evidence="10">D-glycero-beta-D-manno-heptose-7-phosphate kinase</fullName>
        </alternativeName>
    </domain>
    <domain>
        <recommendedName>
            <fullName evidence="10">D-beta-D-heptose 1-phosphate adenylyltransferase</fullName>
            <ecNumber evidence="10">2.7.7.70</ecNumber>
        </recommendedName>
        <alternativeName>
            <fullName evidence="10">D-glycero-beta-D-manno-heptose 1-phosphate adenylyltransferase</fullName>
        </alternativeName>
    </domain>
</protein>
<keyword evidence="6 10" id="KW-0418">Kinase</keyword>
<comment type="subunit">
    <text evidence="10">Homodimer.</text>
</comment>
<dbReference type="eggNOG" id="COG2870">
    <property type="taxonomic scope" value="Bacteria"/>
</dbReference>
<name>S7ULD0_DESML</name>
<accession>S7ULD0</accession>
<dbReference type="NCBIfam" id="TIGR02198">
    <property type="entry name" value="rfaE_dom_I"/>
    <property type="match status" value="1"/>
</dbReference>
<evidence type="ECO:0000256" key="3">
    <source>
        <dbReference type="ARBA" id="ARBA00022679"/>
    </source>
</evidence>
<keyword evidence="7 10" id="KW-0067">ATP-binding</keyword>
<evidence type="ECO:0000256" key="1">
    <source>
        <dbReference type="ARBA" id="ARBA00002319"/>
    </source>
</evidence>
<dbReference type="Pfam" id="PF00294">
    <property type="entry name" value="PfkB"/>
    <property type="match status" value="1"/>
</dbReference>
<evidence type="ECO:0000259" key="12">
    <source>
        <dbReference type="Pfam" id="PF01467"/>
    </source>
</evidence>
<evidence type="ECO:0000256" key="9">
    <source>
        <dbReference type="ARBA" id="ARBA00023277"/>
    </source>
</evidence>
<dbReference type="FunFam" id="3.40.1190.20:FF:000002">
    <property type="entry name" value="Bifunctional protein HldE"/>
    <property type="match status" value="1"/>
</dbReference>
<dbReference type="Proteomes" id="UP000014977">
    <property type="component" value="Unassembled WGS sequence"/>
</dbReference>
<keyword evidence="3 10" id="KW-0808">Transferase</keyword>
<dbReference type="InterPro" id="IPR004821">
    <property type="entry name" value="Cyt_trans-like"/>
</dbReference>
<dbReference type="InterPro" id="IPR029056">
    <property type="entry name" value="Ribokinase-like"/>
</dbReference>
<dbReference type="PANTHER" id="PTHR46969">
    <property type="entry name" value="BIFUNCTIONAL PROTEIN HLDE"/>
    <property type="match status" value="1"/>
</dbReference>